<evidence type="ECO:0000259" key="4">
    <source>
        <dbReference type="PROSITE" id="PS51462"/>
    </source>
</evidence>
<dbReference type="PROSITE" id="PS51462">
    <property type="entry name" value="NUDIX"/>
    <property type="match status" value="1"/>
</dbReference>
<evidence type="ECO:0000256" key="3">
    <source>
        <dbReference type="RuleBase" id="RU003476"/>
    </source>
</evidence>
<dbReference type="Pfam" id="PF00293">
    <property type="entry name" value="NUDIX"/>
    <property type="match status" value="1"/>
</dbReference>
<dbReference type="Gene3D" id="3.90.79.10">
    <property type="entry name" value="Nucleoside Triphosphate Pyrophosphohydrolase"/>
    <property type="match status" value="1"/>
</dbReference>
<organism evidence="5 6">
    <name type="scientific">Flexivirga caeni</name>
    <dbReference type="NCBI Taxonomy" id="2294115"/>
    <lineage>
        <taxon>Bacteria</taxon>
        <taxon>Bacillati</taxon>
        <taxon>Actinomycetota</taxon>
        <taxon>Actinomycetes</taxon>
        <taxon>Micrococcales</taxon>
        <taxon>Dermacoccaceae</taxon>
        <taxon>Flexivirga</taxon>
    </lineage>
</organism>
<evidence type="ECO:0000256" key="2">
    <source>
        <dbReference type="ARBA" id="ARBA00022801"/>
    </source>
</evidence>
<evidence type="ECO:0000313" key="5">
    <source>
        <dbReference type="EMBL" id="RNI25343.1"/>
    </source>
</evidence>
<dbReference type="Proteomes" id="UP000271678">
    <property type="component" value="Unassembled WGS sequence"/>
</dbReference>
<dbReference type="AlphaFoldDB" id="A0A3M9MKC7"/>
<name>A0A3M9MKC7_9MICO</name>
<sequence>MASIPTGFDALFGPAYVDYANADIVGTVERPPAHLIHRVHVIATPAPGIVTVCESAEGWRFLPGGRLEPGETLESAATRELYEEAGSRPTGPLQLFFSHVATSRNPAPYMPHAPHPVAWWVFGIAPTVVVGAPPAGIDGAEQITDVQHLPVAEAICWLADAADQTSADVLRLAAHLELI</sequence>
<reference evidence="5 6" key="1">
    <citation type="submission" date="2018-11" db="EMBL/GenBank/DDBJ databases">
        <title>Draft genome of Simplicispira Flexivirga sp. BO-16.</title>
        <authorList>
            <person name="Im W.T."/>
        </authorList>
    </citation>
    <scope>NUCLEOTIDE SEQUENCE [LARGE SCALE GENOMIC DNA]</scope>
    <source>
        <strain evidence="5 6">BO-16</strain>
    </source>
</reference>
<keyword evidence="6" id="KW-1185">Reference proteome</keyword>
<dbReference type="InterPro" id="IPR020476">
    <property type="entry name" value="Nudix_hydrolase"/>
</dbReference>
<protein>
    <submittedName>
        <fullName evidence="5">NUDIX domain-containing protein</fullName>
    </submittedName>
</protein>
<evidence type="ECO:0000313" key="6">
    <source>
        <dbReference type="Proteomes" id="UP000271678"/>
    </source>
</evidence>
<keyword evidence="2 3" id="KW-0378">Hydrolase</keyword>
<dbReference type="RefSeq" id="WP_123269534.1">
    <property type="nucleotide sequence ID" value="NZ_RJJQ01000001.1"/>
</dbReference>
<gene>
    <name evidence="5" type="ORF">EFY87_01555</name>
</gene>
<dbReference type="InterPro" id="IPR020084">
    <property type="entry name" value="NUDIX_hydrolase_CS"/>
</dbReference>
<dbReference type="PRINTS" id="PR00502">
    <property type="entry name" value="NUDIXFAMILY"/>
</dbReference>
<dbReference type="InterPro" id="IPR015797">
    <property type="entry name" value="NUDIX_hydrolase-like_dom_sf"/>
</dbReference>
<dbReference type="InterPro" id="IPR000086">
    <property type="entry name" value="NUDIX_hydrolase_dom"/>
</dbReference>
<evidence type="ECO:0000256" key="1">
    <source>
        <dbReference type="ARBA" id="ARBA00005582"/>
    </source>
</evidence>
<dbReference type="SUPFAM" id="SSF55811">
    <property type="entry name" value="Nudix"/>
    <property type="match status" value="1"/>
</dbReference>
<dbReference type="PROSITE" id="PS00893">
    <property type="entry name" value="NUDIX_BOX"/>
    <property type="match status" value="1"/>
</dbReference>
<dbReference type="OrthoDB" id="3689607at2"/>
<feature type="domain" description="Nudix hydrolase" evidence="4">
    <location>
        <begin position="32"/>
        <end position="172"/>
    </location>
</feature>
<dbReference type="GO" id="GO:0016787">
    <property type="term" value="F:hydrolase activity"/>
    <property type="evidence" value="ECO:0007669"/>
    <property type="project" value="UniProtKB-KW"/>
</dbReference>
<comment type="similarity">
    <text evidence="1 3">Belongs to the Nudix hydrolase family.</text>
</comment>
<dbReference type="EMBL" id="RJJQ01000001">
    <property type="protein sequence ID" value="RNI25343.1"/>
    <property type="molecule type" value="Genomic_DNA"/>
</dbReference>
<proteinExistence type="inferred from homology"/>
<comment type="caution">
    <text evidence="5">The sequence shown here is derived from an EMBL/GenBank/DDBJ whole genome shotgun (WGS) entry which is preliminary data.</text>
</comment>
<accession>A0A3M9MKC7</accession>